<reference evidence="1" key="1">
    <citation type="submission" date="2023-10" db="EMBL/GenBank/DDBJ databases">
        <authorList>
            <person name="Domelevo Entfellner J.-B."/>
        </authorList>
    </citation>
    <scope>NUCLEOTIDE SEQUENCE</scope>
</reference>
<sequence>MEVLICKGETREKVRESRAGGYGTRCWEERYLNEGGALHTRSIDWLLKQAKQKLQKLS</sequence>
<name>A0AA86SED9_9FABA</name>
<dbReference type="Proteomes" id="UP001189624">
    <property type="component" value="Chromosome 3"/>
</dbReference>
<organism evidence="1 2">
    <name type="scientific">Sphenostylis stenocarpa</name>
    <dbReference type="NCBI Taxonomy" id="92480"/>
    <lineage>
        <taxon>Eukaryota</taxon>
        <taxon>Viridiplantae</taxon>
        <taxon>Streptophyta</taxon>
        <taxon>Embryophyta</taxon>
        <taxon>Tracheophyta</taxon>
        <taxon>Spermatophyta</taxon>
        <taxon>Magnoliopsida</taxon>
        <taxon>eudicotyledons</taxon>
        <taxon>Gunneridae</taxon>
        <taxon>Pentapetalae</taxon>
        <taxon>rosids</taxon>
        <taxon>fabids</taxon>
        <taxon>Fabales</taxon>
        <taxon>Fabaceae</taxon>
        <taxon>Papilionoideae</taxon>
        <taxon>50 kb inversion clade</taxon>
        <taxon>NPAAA clade</taxon>
        <taxon>indigoferoid/millettioid clade</taxon>
        <taxon>Phaseoleae</taxon>
        <taxon>Sphenostylis</taxon>
    </lineage>
</organism>
<proteinExistence type="predicted"/>
<evidence type="ECO:0000313" key="2">
    <source>
        <dbReference type="Proteomes" id="UP001189624"/>
    </source>
</evidence>
<protein>
    <submittedName>
        <fullName evidence="1">Uncharacterized protein</fullName>
    </submittedName>
</protein>
<dbReference type="Gramene" id="rna-AYBTSS11_LOCUS11997">
    <property type="protein sequence ID" value="CAJ1944604.1"/>
    <property type="gene ID" value="gene-AYBTSS11_LOCUS11997"/>
</dbReference>
<evidence type="ECO:0000313" key="1">
    <source>
        <dbReference type="EMBL" id="CAJ1944604.1"/>
    </source>
</evidence>
<dbReference type="EMBL" id="OY731400">
    <property type="protein sequence ID" value="CAJ1944604.1"/>
    <property type="molecule type" value="Genomic_DNA"/>
</dbReference>
<dbReference type="AlphaFoldDB" id="A0AA86SED9"/>
<accession>A0AA86SED9</accession>
<keyword evidence="2" id="KW-1185">Reference proteome</keyword>
<gene>
    <name evidence="1" type="ORF">AYBTSS11_LOCUS11997</name>
</gene>